<dbReference type="SUPFAM" id="SSF56349">
    <property type="entry name" value="DNA breaking-rejoining enzymes"/>
    <property type="match status" value="1"/>
</dbReference>
<evidence type="ECO:0000256" key="1">
    <source>
        <dbReference type="ARBA" id="ARBA00008857"/>
    </source>
</evidence>
<dbReference type="InterPro" id="IPR002104">
    <property type="entry name" value="Integrase_catalytic"/>
</dbReference>
<accession>A0A9Q8Y2K6</accession>
<gene>
    <name evidence="8" type="ORF">LMK00_01855</name>
</gene>
<evidence type="ECO:0000259" key="7">
    <source>
        <dbReference type="PROSITE" id="PS51900"/>
    </source>
</evidence>
<keyword evidence="3 5" id="KW-0238">DNA-binding</keyword>
<feature type="domain" description="Tyr recombinase" evidence="6">
    <location>
        <begin position="177"/>
        <end position="372"/>
    </location>
</feature>
<dbReference type="InterPro" id="IPR010998">
    <property type="entry name" value="Integrase_recombinase_N"/>
</dbReference>
<evidence type="ECO:0000256" key="4">
    <source>
        <dbReference type="ARBA" id="ARBA00023172"/>
    </source>
</evidence>
<dbReference type="EMBL" id="CP086395">
    <property type="protein sequence ID" value="USJ20761.1"/>
    <property type="molecule type" value="Genomic_DNA"/>
</dbReference>
<dbReference type="Gene3D" id="1.10.150.130">
    <property type="match status" value="1"/>
</dbReference>
<evidence type="ECO:0000256" key="5">
    <source>
        <dbReference type="PROSITE-ProRule" id="PRU01248"/>
    </source>
</evidence>
<dbReference type="AlphaFoldDB" id="A0A9Q8Y2K6"/>
<organism evidence="8 9">
    <name type="scientific">Lactococcus formosensis</name>
    <dbReference type="NCBI Taxonomy" id="1281486"/>
    <lineage>
        <taxon>Bacteria</taxon>
        <taxon>Bacillati</taxon>
        <taxon>Bacillota</taxon>
        <taxon>Bacilli</taxon>
        <taxon>Lactobacillales</taxon>
        <taxon>Streptococcaceae</taxon>
        <taxon>Lactococcus</taxon>
    </lineage>
</organism>
<dbReference type="RefSeq" id="WP_252175591.1">
    <property type="nucleotide sequence ID" value="NZ_CP086395.1"/>
</dbReference>
<dbReference type="PROSITE" id="PS51900">
    <property type="entry name" value="CB"/>
    <property type="match status" value="1"/>
</dbReference>
<sequence length="379" mass="44538">MFYKQLENGNYRYFEKFFDEKTETWKQVTVTLKSKTRVSQAEAKKRLAQKIDKIQHQPTKQEAKAQLVENKTVQAVYDEWKIIRKENTKPASYDSEQISLRGFIFEFSDEKIADITTFDVQTYLMALQIANSTRKNRKIYLRLFFRYAESIGYIENNPVDKVIIPRVKLEVETLERAKSKFLTKEEMASVLEFCRSHNKDERYTLAMEFIFLTGCRFGEFASIRYQDIDFNGKFLKIDHSLEYRISKYDDRVLQTPKTVGSVRTISLSDRCLEIIAYFKKHCLDKTFIFVNDKGGLMRQPVLYRFIQNNCRTVLGEERSYSIHMLRHSHISLLAELGIPIKAIMERVGHRDETITLRVYSHVSGTVKDDVSRKLNGISL</sequence>
<dbReference type="InterPro" id="IPR050808">
    <property type="entry name" value="Phage_Integrase"/>
</dbReference>
<reference evidence="8" key="1">
    <citation type="journal article" date="2022" name="Front. Microbiol.">
        <title>Feed Insects as a Reservoir of Granadaene-Producing Lactococci.</title>
        <authorList>
            <person name="Neuzil-Bunesova V."/>
            <person name="Ramirez Garcia A."/>
            <person name="Modrackova N."/>
            <person name="Makovska M."/>
            <person name="Sabolova M."/>
            <person name="Sproer C."/>
            <person name="Bunk B."/>
            <person name="Blom J."/>
            <person name="Schwab C."/>
        </authorList>
    </citation>
    <scope>NUCLEOTIDE SEQUENCE</scope>
    <source>
        <strain evidence="8">I4/6O</strain>
    </source>
</reference>
<evidence type="ECO:0000256" key="3">
    <source>
        <dbReference type="ARBA" id="ARBA00023125"/>
    </source>
</evidence>
<dbReference type="CDD" id="cd01189">
    <property type="entry name" value="INT_ICEBs1_C_like"/>
    <property type="match status" value="1"/>
</dbReference>
<protein>
    <submittedName>
        <fullName evidence="8">Site-specific integrase</fullName>
    </submittedName>
</protein>
<dbReference type="InterPro" id="IPR044068">
    <property type="entry name" value="CB"/>
</dbReference>
<feature type="domain" description="Core-binding (CB)" evidence="7">
    <location>
        <begin position="71"/>
        <end position="149"/>
    </location>
</feature>
<evidence type="ECO:0000259" key="6">
    <source>
        <dbReference type="PROSITE" id="PS51898"/>
    </source>
</evidence>
<dbReference type="PANTHER" id="PTHR30629">
    <property type="entry name" value="PROPHAGE INTEGRASE"/>
    <property type="match status" value="1"/>
</dbReference>
<dbReference type="GO" id="GO:0015074">
    <property type="term" value="P:DNA integration"/>
    <property type="evidence" value="ECO:0007669"/>
    <property type="project" value="UniProtKB-KW"/>
</dbReference>
<dbReference type="InterPro" id="IPR013762">
    <property type="entry name" value="Integrase-like_cat_sf"/>
</dbReference>
<keyword evidence="4" id="KW-0233">DNA recombination</keyword>
<dbReference type="Gene3D" id="1.10.443.10">
    <property type="entry name" value="Intergrase catalytic core"/>
    <property type="match status" value="1"/>
</dbReference>
<dbReference type="KEGG" id="lfo:LMK00_01855"/>
<dbReference type="Pfam" id="PF00589">
    <property type="entry name" value="Phage_integrase"/>
    <property type="match status" value="1"/>
</dbReference>
<evidence type="ECO:0000313" key="8">
    <source>
        <dbReference type="EMBL" id="USJ20761.1"/>
    </source>
</evidence>
<name>A0A9Q8Y2K6_9LACT</name>
<dbReference type="PANTHER" id="PTHR30629:SF2">
    <property type="entry name" value="PROPHAGE INTEGRASE INTS-RELATED"/>
    <property type="match status" value="1"/>
</dbReference>
<dbReference type="GO" id="GO:0006310">
    <property type="term" value="P:DNA recombination"/>
    <property type="evidence" value="ECO:0007669"/>
    <property type="project" value="UniProtKB-KW"/>
</dbReference>
<dbReference type="PROSITE" id="PS51898">
    <property type="entry name" value="TYR_RECOMBINASE"/>
    <property type="match status" value="1"/>
</dbReference>
<evidence type="ECO:0000256" key="2">
    <source>
        <dbReference type="ARBA" id="ARBA00022908"/>
    </source>
</evidence>
<evidence type="ECO:0000313" key="9">
    <source>
        <dbReference type="Proteomes" id="UP001056730"/>
    </source>
</evidence>
<keyword evidence="2" id="KW-0229">DNA integration</keyword>
<dbReference type="GO" id="GO:0003677">
    <property type="term" value="F:DNA binding"/>
    <property type="evidence" value="ECO:0007669"/>
    <property type="project" value="UniProtKB-UniRule"/>
</dbReference>
<dbReference type="InterPro" id="IPR011010">
    <property type="entry name" value="DNA_brk_join_enz"/>
</dbReference>
<dbReference type="Proteomes" id="UP001056730">
    <property type="component" value="Chromosome"/>
</dbReference>
<comment type="similarity">
    <text evidence="1">Belongs to the 'phage' integrase family.</text>
</comment>
<proteinExistence type="inferred from homology"/>